<accession>A0A9J6D4F5</accession>
<evidence type="ECO:0000313" key="3">
    <source>
        <dbReference type="Proteomes" id="UP000821866"/>
    </source>
</evidence>
<dbReference type="EMBL" id="JABSTU010000011">
    <property type="protein sequence ID" value="KAH8008963.1"/>
    <property type="molecule type" value="Genomic_DNA"/>
</dbReference>
<proteinExistence type="predicted"/>
<evidence type="ECO:0000256" key="1">
    <source>
        <dbReference type="SAM" id="MobiDB-lite"/>
    </source>
</evidence>
<gene>
    <name evidence="2" type="ORF">HPB51_008154</name>
</gene>
<protein>
    <submittedName>
        <fullName evidence="2">Uncharacterized protein</fullName>
    </submittedName>
</protein>
<reference evidence="2" key="1">
    <citation type="journal article" date="2020" name="Cell">
        <title>Large-Scale Comparative Analyses of Tick Genomes Elucidate Their Genetic Diversity and Vector Capacities.</title>
        <authorList>
            <consortium name="Tick Genome and Microbiome Consortium (TIGMIC)"/>
            <person name="Jia N."/>
            <person name="Wang J."/>
            <person name="Shi W."/>
            <person name="Du L."/>
            <person name="Sun Y."/>
            <person name="Zhan W."/>
            <person name="Jiang J.F."/>
            <person name="Wang Q."/>
            <person name="Zhang B."/>
            <person name="Ji P."/>
            <person name="Bell-Sakyi L."/>
            <person name="Cui X.M."/>
            <person name="Yuan T.T."/>
            <person name="Jiang B.G."/>
            <person name="Yang W.F."/>
            <person name="Lam T.T."/>
            <person name="Chang Q.C."/>
            <person name="Ding S.J."/>
            <person name="Wang X.J."/>
            <person name="Zhu J.G."/>
            <person name="Ruan X.D."/>
            <person name="Zhao L."/>
            <person name="Wei J.T."/>
            <person name="Ye R.Z."/>
            <person name="Que T.C."/>
            <person name="Du C.H."/>
            <person name="Zhou Y.H."/>
            <person name="Cheng J.X."/>
            <person name="Dai P.F."/>
            <person name="Guo W.B."/>
            <person name="Han X.H."/>
            <person name="Huang E.J."/>
            <person name="Li L.F."/>
            <person name="Wei W."/>
            <person name="Gao Y.C."/>
            <person name="Liu J.Z."/>
            <person name="Shao H.Z."/>
            <person name="Wang X."/>
            <person name="Wang C.C."/>
            <person name="Yang T.C."/>
            <person name="Huo Q.B."/>
            <person name="Li W."/>
            <person name="Chen H.Y."/>
            <person name="Chen S.E."/>
            <person name="Zhou L.G."/>
            <person name="Ni X.B."/>
            <person name="Tian J.H."/>
            <person name="Sheng Y."/>
            <person name="Liu T."/>
            <person name="Pan Y.S."/>
            <person name="Xia L.Y."/>
            <person name="Li J."/>
            <person name="Zhao F."/>
            <person name="Cao W.C."/>
        </authorList>
    </citation>
    <scope>NUCLEOTIDE SEQUENCE</scope>
    <source>
        <strain evidence="2">Rmic-2018</strain>
    </source>
</reference>
<feature type="region of interest" description="Disordered" evidence="1">
    <location>
        <begin position="130"/>
        <end position="153"/>
    </location>
</feature>
<dbReference type="AlphaFoldDB" id="A0A9J6D4F5"/>
<name>A0A9J6D4F5_RHIMP</name>
<organism evidence="2 3">
    <name type="scientific">Rhipicephalus microplus</name>
    <name type="common">Cattle tick</name>
    <name type="synonym">Boophilus microplus</name>
    <dbReference type="NCBI Taxonomy" id="6941"/>
    <lineage>
        <taxon>Eukaryota</taxon>
        <taxon>Metazoa</taxon>
        <taxon>Ecdysozoa</taxon>
        <taxon>Arthropoda</taxon>
        <taxon>Chelicerata</taxon>
        <taxon>Arachnida</taxon>
        <taxon>Acari</taxon>
        <taxon>Parasitiformes</taxon>
        <taxon>Ixodida</taxon>
        <taxon>Ixodoidea</taxon>
        <taxon>Ixodidae</taxon>
        <taxon>Rhipicephalinae</taxon>
        <taxon>Rhipicephalus</taxon>
        <taxon>Boophilus</taxon>
    </lineage>
</organism>
<comment type="caution">
    <text evidence="2">The sequence shown here is derived from an EMBL/GenBank/DDBJ whole genome shotgun (WGS) entry which is preliminary data.</text>
</comment>
<feature type="compositionally biased region" description="Polar residues" evidence="1">
    <location>
        <begin position="142"/>
        <end position="153"/>
    </location>
</feature>
<evidence type="ECO:0000313" key="2">
    <source>
        <dbReference type="EMBL" id="KAH8008963.1"/>
    </source>
</evidence>
<sequence length="182" mass="20417">MVPFIGLVRRIRKRSPPRSHVACPQFKHGIRRVSSHQWMSRKGALHMHRSCIPGLWGRLSRRSADEHHSNKDTGQHLIHEATTPFPPWSAGNTSYDAPAFNQSQFISPATSPTSSSDSVRLRMNVHLSASDRNEATNRPIYHSSSTMDSTLSYDSFTQKPSIGDFSVRKPASVEVSVDSRRP</sequence>
<dbReference type="Proteomes" id="UP000821866">
    <property type="component" value="Chromosome 9"/>
</dbReference>
<reference evidence="2" key="2">
    <citation type="submission" date="2021-09" db="EMBL/GenBank/DDBJ databases">
        <authorList>
            <person name="Jia N."/>
            <person name="Wang J."/>
            <person name="Shi W."/>
            <person name="Du L."/>
            <person name="Sun Y."/>
            <person name="Zhan W."/>
            <person name="Jiang J."/>
            <person name="Wang Q."/>
            <person name="Zhang B."/>
            <person name="Ji P."/>
            <person name="Sakyi L.B."/>
            <person name="Cui X."/>
            <person name="Yuan T."/>
            <person name="Jiang B."/>
            <person name="Yang W."/>
            <person name="Lam T.T.-Y."/>
            <person name="Chang Q."/>
            <person name="Ding S."/>
            <person name="Wang X."/>
            <person name="Zhu J."/>
            <person name="Ruan X."/>
            <person name="Zhao L."/>
            <person name="Wei J."/>
            <person name="Que T."/>
            <person name="Du C."/>
            <person name="Cheng J."/>
            <person name="Dai P."/>
            <person name="Han X."/>
            <person name="Huang E."/>
            <person name="Gao Y."/>
            <person name="Liu J."/>
            <person name="Shao H."/>
            <person name="Ye R."/>
            <person name="Li L."/>
            <person name="Wei W."/>
            <person name="Wang X."/>
            <person name="Wang C."/>
            <person name="Huo Q."/>
            <person name="Li W."/>
            <person name="Guo W."/>
            <person name="Chen H."/>
            <person name="Chen S."/>
            <person name="Zhou L."/>
            <person name="Zhou L."/>
            <person name="Ni X."/>
            <person name="Tian J."/>
            <person name="Zhou Y."/>
            <person name="Sheng Y."/>
            <person name="Liu T."/>
            <person name="Pan Y."/>
            <person name="Xia L."/>
            <person name="Li J."/>
            <person name="Zhao F."/>
            <person name="Cao W."/>
        </authorList>
    </citation>
    <scope>NUCLEOTIDE SEQUENCE</scope>
    <source>
        <strain evidence="2">Rmic-2018</strain>
        <tissue evidence="2">Larvae</tissue>
    </source>
</reference>
<keyword evidence="3" id="KW-1185">Reference proteome</keyword>